<keyword evidence="2" id="KW-1185">Reference proteome</keyword>
<proteinExistence type="predicted"/>
<dbReference type="Proteomes" id="UP000095287">
    <property type="component" value="Unplaced"/>
</dbReference>
<evidence type="ECO:0000256" key="1">
    <source>
        <dbReference type="SAM" id="MobiDB-lite"/>
    </source>
</evidence>
<reference evidence="3" key="1">
    <citation type="submission" date="2016-11" db="UniProtKB">
        <authorList>
            <consortium name="WormBaseParasite"/>
        </authorList>
    </citation>
    <scope>IDENTIFICATION</scope>
</reference>
<evidence type="ECO:0000313" key="3">
    <source>
        <dbReference type="WBParaSite" id="L893_g10932.t1"/>
    </source>
</evidence>
<evidence type="ECO:0000313" key="2">
    <source>
        <dbReference type="Proteomes" id="UP000095287"/>
    </source>
</evidence>
<organism evidence="2 3">
    <name type="scientific">Steinernema glaseri</name>
    <dbReference type="NCBI Taxonomy" id="37863"/>
    <lineage>
        <taxon>Eukaryota</taxon>
        <taxon>Metazoa</taxon>
        <taxon>Ecdysozoa</taxon>
        <taxon>Nematoda</taxon>
        <taxon>Chromadorea</taxon>
        <taxon>Rhabditida</taxon>
        <taxon>Tylenchina</taxon>
        <taxon>Panagrolaimomorpha</taxon>
        <taxon>Strongyloidoidea</taxon>
        <taxon>Steinernematidae</taxon>
        <taxon>Steinernema</taxon>
    </lineage>
</organism>
<protein>
    <submittedName>
        <fullName evidence="3">Transcription factor IIIB 90 kDa subunit</fullName>
    </submittedName>
</protein>
<accession>A0A1I7XYK4</accession>
<feature type="region of interest" description="Disordered" evidence="1">
    <location>
        <begin position="1"/>
        <end position="68"/>
    </location>
</feature>
<dbReference type="AlphaFoldDB" id="A0A1I7XYK4"/>
<sequence length="156" mass="17541">MNEDSPVDNADDDEEGSKGVQSSEGKEPDVATEEAEENVTTEEDGEDVATRRESTPLNFSRDANGESDEEIICSNCQEYVNKIHDVDELKLCSTCFYYLKATNTMRPSRELTSRKKIKLPADMVGIVAGFHNSARKIEEPMYDIEEDYDDNEESVV</sequence>
<name>A0A1I7XYK4_9BILA</name>
<feature type="compositionally biased region" description="Acidic residues" evidence="1">
    <location>
        <begin position="1"/>
        <end position="15"/>
    </location>
</feature>
<dbReference type="WBParaSite" id="L893_g10932.t1">
    <property type="protein sequence ID" value="L893_g10932.t1"/>
    <property type="gene ID" value="L893_g10932"/>
</dbReference>
<feature type="compositionally biased region" description="Acidic residues" evidence="1">
    <location>
        <begin position="30"/>
        <end position="47"/>
    </location>
</feature>